<accession>A0A444QEH2</accession>
<feature type="transmembrane region" description="Helical" evidence="8">
    <location>
        <begin position="296"/>
        <end position="316"/>
    </location>
</feature>
<sequence length="498" mass="53955">MTANTDRDGTVARALGHGDLHPVRRLDAIIVAVVGALVAGFGFWIPNFWGDEEATHNAIDRPLGGLIEMVTQQVDAVHAVYYLLMMPWAPLVGVEPALLRLPSALLVGVAVAGTVVLGQRLVGRSAGILAGTVLFLLPAVTDMGIEARSYPWSVAVATWLTVVLLQALSDGRTRWWVGYGLLASLTIALFLNNALVIVAHGLAVLITRPGLRVLVRFVVATAVGALLASPVVLLSFGQRGQVGWIQEVGRHTAGQVLLEQWFRDAIGFAVVGWAIAIIVVVAGLTRARRLRPLLTIVLPWLLLPTTLLVLVSVVLPLYTPRYLATGAPALALLIGTGLSLVPWRVVRVVAVLGLAALTAGTYVAQRQPLRFATEWRETAAFLEERAQPGDALLFNDVAYAPSDYTRGTLSFYGDRLSAFDDVALLESHRSNGRLRDDVVDITTLEERLRDVDAIWVVWPDALAWDDSDIAEALRAAGLELTDATSLQYTELRYFERTP</sequence>
<feature type="transmembrane region" description="Helical" evidence="8">
    <location>
        <begin position="322"/>
        <end position="341"/>
    </location>
</feature>
<feature type="transmembrane region" description="Helical" evidence="8">
    <location>
        <begin position="348"/>
        <end position="364"/>
    </location>
</feature>
<feature type="transmembrane region" description="Helical" evidence="8">
    <location>
        <begin position="265"/>
        <end position="284"/>
    </location>
</feature>
<evidence type="ECO:0000256" key="5">
    <source>
        <dbReference type="ARBA" id="ARBA00022692"/>
    </source>
</evidence>
<keyword evidence="2" id="KW-1003">Cell membrane</keyword>
<dbReference type="GO" id="GO:0010041">
    <property type="term" value="P:response to iron(III) ion"/>
    <property type="evidence" value="ECO:0007669"/>
    <property type="project" value="TreeGrafter"/>
</dbReference>
<keyword evidence="7 8" id="KW-0472">Membrane</keyword>
<evidence type="ECO:0000313" key="9">
    <source>
        <dbReference type="EMBL" id="RWZ67986.1"/>
    </source>
</evidence>
<dbReference type="InterPro" id="IPR050297">
    <property type="entry name" value="LipidA_mod_glycosyltrf_83"/>
</dbReference>
<keyword evidence="3" id="KW-0328">Glycosyltransferase</keyword>
<feature type="transmembrane region" description="Helical" evidence="8">
    <location>
        <begin position="122"/>
        <end position="140"/>
    </location>
</feature>
<dbReference type="EMBL" id="RZNC01000001">
    <property type="protein sequence ID" value="RWZ67986.1"/>
    <property type="molecule type" value="Genomic_DNA"/>
</dbReference>
<feature type="transmembrane region" description="Helical" evidence="8">
    <location>
        <begin position="152"/>
        <end position="169"/>
    </location>
</feature>
<evidence type="ECO:0000256" key="7">
    <source>
        <dbReference type="ARBA" id="ARBA00023136"/>
    </source>
</evidence>
<dbReference type="PANTHER" id="PTHR33908:SF3">
    <property type="entry name" value="UNDECAPRENYL PHOSPHATE-ALPHA-4-AMINO-4-DEOXY-L-ARABINOSE ARABINOSYL TRANSFERASE"/>
    <property type="match status" value="1"/>
</dbReference>
<evidence type="ECO:0000256" key="2">
    <source>
        <dbReference type="ARBA" id="ARBA00022475"/>
    </source>
</evidence>
<protein>
    <submittedName>
        <fullName evidence="9">Uncharacterized protein</fullName>
    </submittedName>
</protein>
<keyword evidence="4" id="KW-0808">Transferase</keyword>
<evidence type="ECO:0000256" key="6">
    <source>
        <dbReference type="ARBA" id="ARBA00022989"/>
    </source>
</evidence>
<dbReference type="PANTHER" id="PTHR33908">
    <property type="entry name" value="MANNOSYLTRANSFERASE YKCB-RELATED"/>
    <property type="match status" value="1"/>
</dbReference>
<reference evidence="9 10" key="1">
    <citation type="submission" date="2018-12" db="EMBL/GenBank/DDBJ databases">
        <authorList>
            <person name="Li F."/>
        </authorList>
    </citation>
    <scope>NUCLEOTIDE SEQUENCE [LARGE SCALE GENOMIC DNA]</scope>
    <source>
        <strain evidence="9 10">8H24J-4-2</strain>
    </source>
</reference>
<dbReference type="RefSeq" id="WP_128497214.1">
    <property type="nucleotide sequence ID" value="NZ_RZNC01000001.1"/>
</dbReference>
<organism evidence="9 10">
    <name type="scientific">Labedella populi</name>
    <dbReference type="NCBI Taxonomy" id="2498850"/>
    <lineage>
        <taxon>Bacteria</taxon>
        <taxon>Bacillati</taxon>
        <taxon>Actinomycetota</taxon>
        <taxon>Actinomycetes</taxon>
        <taxon>Micrococcales</taxon>
        <taxon>Microbacteriaceae</taxon>
        <taxon>Labedella</taxon>
    </lineage>
</organism>
<keyword evidence="6 8" id="KW-1133">Transmembrane helix</keyword>
<evidence type="ECO:0000256" key="3">
    <source>
        <dbReference type="ARBA" id="ARBA00022676"/>
    </source>
</evidence>
<dbReference type="GO" id="GO:0009103">
    <property type="term" value="P:lipopolysaccharide biosynthetic process"/>
    <property type="evidence" value="ECO:0007669"/>
    <property type="project" value="UniProtKB-ARBA"/>
</dbReference>
<dbReference type="OrthoDB" id="5318634at2"/>
<dbReference type="GO" id="GO:0005886">
    <property type="term" value="C:plasma membrane"/>
    <property type="evidence" value="ECO:0007669"/>
    <property type="project" value="UniProtKB-SubCell"/>
</dbReference>
<comment type="caution">
    <text evidence="9">The sequence shown here is derived from an EMBL/GenBank/DDBJ whole genome shotgun (WGS) entry which is preliminary data.</text>
</comment>
<keyword evidence="5 8" id="KW-0812">Transmembrane</keyword>
<dbReference type="GO" id="GO:0016763">
    <property type="term" value="F:pentosyltransferase activity"/>
    <property type="evidence" value="ECO:0007669"/>
    <property type="project" value="TreeGrafter"/>
</dbReference>
<comment type="subcellular location">
    <subcellularLocation>
        <location evidence="1">Cell membrane</location>
        <topology evidence="1">Multi-pass membrane protein</topology>
    </subcellularLocation>
</comment>
<keyword evidence="10" id="KW-1185">Reference proteome</keyword>
<feature type="transmembrane region" description="Helical" evidence="8">
    <location>
        <begin position="213"/>
        <end position="236"/>
    </location>
</feature>
<feature type="transmembrane region" description="Helical" evidence="8">
    <location>
        <begin position="26"/>
        <end position="45"/>
    </location>
</feature>
<evidence type="ECO:0000256" key="4">
    <source>
        <dbReference type="ARBA" id="ARBA00022679"/>
    </source>
</evidence>
<evidence type="ECO:0000256" key="8">
    <source>
        <dbReference type="SAM" id="Phobius"/>
    </source>
</evidence>
<name>A0A444QEH2_9MICO</name>
<dbReference type="Proteomes" id="UP000288603">
    <property type="component" value="Unassembled WGS sequence"/>
</dbReference>
<proteinExistence type="predicted"/>
<feature type="transmembrane region" description="Helical" evidence="8">
    <location>
        <begin position="181"/>
        <end position="206"/>
    </location>
</feature>
<gene>
    <name evidence="9" type="ORF">ELQ92_01625</name>
</gene>
<evidence type="ECO:0000256" key="1">
    <source>
        <dbReference type="ARBA" id="ARBA00004651"/>
    </source>
</evidence>
<dbReference type="AlphaFoldDB" id="A0A444QEH2"/>
<evidence type="ECO:0000313" key="10">
    <source>
        <dbReference type="Proteomes" id="UP000288603"/>
    </source>
</evidence>